<dbReference type="EMBL" id="CADEBC010000135">
    <property type="protein sequence ID" value="CAB3223724.1"/>
    <property type="molecule type" value="Genomic_DNA"/>
</dbReference>
<dbReference type="AlphaFoldDB" id="A0A8S0YW23"/>
<gene>
    <name evidence="1" type="ORF">APLA_LOCUS1785</name>
</gene>
<dbReference type="Proteomes" id="UP000494106">
    <property type="component" value="Unassembled WGS sequence"/>
</dbReference>
<dbReference type="OrthoDB" id="412981at2759"/>
<reference evidence="1 2" key="1">
    <citation type="submission" date="2020-04" db="EMBL/GenBank/DDBJ databases">
        <authorList>
            <person name="Wallbank WR R."/>
            <person name="Pardo Diaz C."/>
            <person name="Kozak K."/>
            <person name="Martin S."/>
            <person name="Jiggins C."/>
            <person name="Moest M."/>
            <person name="Warren A I."/>
            <person name="Byers J.R.P. K."/>
            <person name="Montejo-Kovacevich G."/>
            <person name="Yen C E."/>
        </authorList>
    </citation>
    <scope>NUCLEOTIDE SEQUENCE [LARGE SCALE GENOMIC DNA]</scope>
</reference>
<keyword evidence="2" id="KW-1185">Reference proteome</keyword>
<sequence>MRCYWWGEPHRGAALVVLEGFLCGAAGPLVGCWRGGTSTQGRGTAVLVGVVRKEVARKFLSVGPSLPTVGQTLALRDVAQAPRYVRNDAIQRDLKIKKLPPTRPSVPRCQVPDVLPGGRFGMFKYQR</sequence>
<evidence type="ECO:0000313" key="1">
    <source>
        <dbReference type="EMBL" id="CAB3223724.1"/>
    </source>
</evidence>
<comment type="caution">
    <text evidence="1">The sequence shown here is derived from an EMBL/GenBank/DDBJ whole genome shotgun (WGS) entry which is preliminary data.</text>
</comment>
<protein>
    <submittedName>
        <fullName evidence="1">Uncharacterized protein</fullName>
    </submittedName>
</protein>
<organism evidence="1 2">
    <name type="scientific">Arctia plantaginis</name>
    <name type="common">Wood tiger moth</name>
    <name type="synonym">Phalaena plantaginis</name>
    <dbReference type="NCBI Taxonomy" id="874455"/>
    <lineage>
        <taxon>Eukaryota</taxon>
        <taxon>Metazoa</taxon>
        <taxon>Ecdysozoa</taxon>
        <taxon>Arthropoda</taxon>
        <taxon>Hexapoda</taxon>
        <taxon>Insecta</taxon>
        <taxon>Pterygota</taxon>
        <taxon>Neoptera</taxon>
        <taxon>Endopterygota</taxon>
        <taxon>Lepidoptera</taxon>
        <taxon>Glossata</taxon>
        <taxon>Ditrysia</taxon>
        <taxon>Noctuoidea</taxon>
        <taxon>Erebidae</taxon>
        <taxon>Arctiinae</taxon>
        <taxon>Arctia</taxon>
    </lineage>
</organism>
<accession>A0A8S0YW23</accession>
<name>A0A8S0YW23_ARCPL</name>
<evidence type="ECO:0000313" key="2">
    <source>
        <dbReference type="Proteomes" id="UP000494106"/>
    </source>
</evidence>
<proteinExistence type="predicted"/>